<proteinExistence type="predicted"/>
<accession>A0A7R9VM30</accession>
<sequence>MVWTYVPGANTGLGAAGDNRRANLKPPTCEVGGDTTGSGSIPTADVKVTIPWHNPKPLNATTWVRGKGPPTSVTPNFDFRPEIMSKHIGADGLAVSMPCKQAAHVAVADVTLAKKDQDVAIASAAADIDALYRRLNMPQPPAITSSYPLNMRSHRGHAAAGLLSSLSGLSIKHAEAGVNGTQSVQKNGLLKPKHASTVTRRTCKEPWRPEHGVGTGMTPWRPPASGNLPSSVGRRAWVPSGSEFLEKLARSQHTGAGKEHLSEAVNATAKAAAATHSTPQGKLVKKKKCRAATKVGGQRAGRGGRLAKQAVVGSVRQHANHHGNASAHVFSAVPPAGAGAVAADAEDVVAVGGCQPASAQVTTASDGWQPAGVLFSLGQWHPPAPGEQHVAAVASAGRGAPLTLHVRPPVPPPLPRMLDFSSMRGQIDAHSGGEECQPPRTSDCKAELQPPPPHKLAVPAVGLSAPPAMQQPGQSAQAMGVWMPPLAYPGKQDAMLRSSEWRSLLQTNAVTAAAAMRPTSRQSLLPVDDGVMPEPAVLAGASATLVSDEQLEQPMLVPASKELQHANPQAEPPTVNEGLEQVVQQQTTSTSECVPHVIVVPSTLRQLEGPGVRNRLNVPVNLATSRQVQSSQAGASAVHEGLMMEGPPSARTPAPQPALQSSIQNLLVEPLLLSAEASFDNRTDASSSAVRASPAVGMSSVAKGADIALELSLGLSPMLPTSVSGTSIDSIGELWELEQLVEEQHQKLVRQGLIPSAPGEASSTPTKARRTGQIQHGVHDGSPGSSLSSLSSTGSWEAGLRKLGLMPSLVD</sequence>
<feature type="region of interest" description="Disordered" evidence="1">
    <location>
        <begin position="427"/>
        <end position="450"/>
    </location>
</feature>
<name>A0A7R9VM30_9CHLO</name>
<feature type="region of interest" description="Disordered" evidence="1">
    <location>
        <begin position="755"/>
        <end position="791"/>
    </location>
</feature>
<organism evidence="2">
    <name type="scientific">Chlamydomonas euryale</name>
    <dbReference type="NCBI Taxonomy" id="1486919"/>
    <lineage>
        <taxon>Eukaryota</taxon>
        <taxon>Viridiplantae</taxon>
        <taxon>Chlorophyta</taxon>
        <taxon>core chlorophytes</taxon>
        <taxon>Chlorophyceae</taxon>
        <taxon>CS clade</taxon>
        <taxon>Chlamydomonadales</taxon>
        <taxon>Chlamydomonadaceae</taxon>
        <taxon>Chlamydomonas</taxon>
    </lineage>
</organism>
<dbReference type="EMBL" id="HBEC01032877">
    <property type="protein sequence ID" value="CAD8299819.1"/>
    <property type="molecule type" value="Transcribed_RNA"/>
</dbReference>
<gene>
    <name evidence="2" type="ORF">CEUR00632_LOCUS15255</name>
</gene>
<feature type="compositionally biased region" description="Low complexity" evidence="1">
    <location>
        <begin position="781"/>
        <end position="791"/>
    </location>
</feature>
<dbReference type="AlphaFoldDB" id="A0A7R9VM30"/>
<reference evidence="2" key="1">
    <citation type="submission" date="2021-01" db="EMBL/GenBank/DDBJ databases">
        <authorList>
            <person name="Corre E."/>
            <person name="Pelletier E."/>
            <person name="Niang G."/>
            <person name="Scheremetjew M."/>
            <person name="Finn R."/>
            <person name="Kale V."/>
            <person name="Holt S."/>
            <person name="Cochrane G."/>
            <person name="Meng A."/>
            <person name="Brown T."/>
            <person name="Cohen L."/>
        </authorList>
    </citation>
    <scope>NUCLEOTIDE SEQUENCE</scope>
    <source>
        <strain evidence="2">CCMP219</strain>
    </source>
</reference>
<evidence type="ECO:0000313" key="2">
    <source>
        <dbReference type="EMBL" id="CAD8299819.1"/>
    </source>
</evidence>
<evidence type="ECO:0000256" key="1">
    <source>
        <dbReference type="SAM" id="MobiDB-lite"/>
    </source>
</evidence>
<protein>
    <submittedName>
        <fullName evidence="2">Uncharacterized protein</fullName>
    </submittedName>
</protein>
<feature type="compositionally biased region" description="Basic and acidic residues" evidence="1">
    <location>
        <begin position="202"/>
        <end position="211"/>
    </location>
</feature>
<feature type="region of interest" description="Disordered" evidence="1">
    <location>
        <begin position="193"/>
        <end position="224"/>
    </location>
</feature>